<accession>A0A174NMG3</accession>
<dbReference type="AlphaFoldDB" id="A0A174NMG3"/>
<name>A0A174NMG3_BACT4</name>
<dbReference type="EMBL" id="CZAP01000006">
    <property type="protein sequence ID" value="CUP48087.1"/>
    <property type="molecule type" value="Genomic_DNA"/>
</dbReference>
<sequence>MKPISQMTREEKLQEIVEYNPCRVERSAVLRYLLAVRRNDTEQIAYFESFGKSVRHIILNVRTYERGMIFGYVGKQFNEHGWINGMLPIIEEIKLDTFNTIHIGQSVDGTYAVAIDWCTGTAGGGSHPSVWDEPVRDYKEAIRQGIRLLEQQYNKAERWSVSDRSNYNPKVIRSLKGKLLEIKRKYTQPRQLSLF</sequence>
<organism evidence="1 2">
    <name type="scientific">Bacteroides thetaiotaomicron</name>
    <dbReference type="NCBI Taxonomy" id="818"/>
    <lineage>
        <taxon>Bacteria</taxon>
        <taxon>Pseudomonadati</taxon>
        <taxon>Bacteroidota</taxon>
        <taxon>Bacteroidia</taxon>
        <taxon>Bacteroidales</taxon>
        <taxon>Bacteroidaceae</taxon>
        <taxon>Bacteroides</taxon>
    </lineage>
</organism>
<gene>
    <name evidence="1" type="ORF">ERS852511_02240</name>
</gene>
<dbReference type="Proteomes" id="UP000095576">
    <property type="component" value="Unassembled WGS sequence"/>
</dbReference>
<proteinExistence type="predicted"/>
<evidence type="ECO:0000313" key="2">
    <source>
        <dbReference type="Proteomes" id="UP000095576"/>
    </source>
</evidence>
<evidence type="ECO:0000313" key="1">
    <source>
        <dbReference type="EMBL" id="CUP48087.1"/>
    </source>
</evidence>
<reference evidence="1 2" key="1">
    <citation type="submission" date="2015-09" db="EMBL/GenBank/DDBJ databases">
        <authorList>
            <consortium name="Pathogen Informatics"/>
        </authorList>
    </citation>
    <scope>NUCLEOTIDE SEQUENCE [LARGE SCALE GENOMIC DNA]</scope>
    <source>
        <strain evidence="1 2">2789STDY5834899</strain>
    </source>
</reference>
<dbReference type="RefSeq" id="WP_005800188.1">
    <property type="nucleotide sequence ID" value="NZ_CZAP01000006.1"/>
</dbReference>
<protein>
    <submittedName>
        <fullName evidence="1">Uncharacterized protein</fullName>
    </submittedName>
</protein>